<proteinExistence type="predicted"/>
<dbReference type="GeneID" id="58408130"/>
<dbReference type="STRING" id="377629.TERTU_0244"/>
<accession>C5BLM2</accession>
<reference evidence="1 2" key="1">
    <citation type="journal article" date="2009" name="PLoS ONE">
        <title>The complete genome of Teredinibacter turnerae T7901: an intracellular endosymbiont of marine wood-boring bivalves (shipworms).</title>
        <authorList>
            <person name="Yang J.C."/>
            <person name="Madupu R."/>
            <person name="Durkin A.S."/>
            <person name="Ekborg N.A."/>
            <person name="Pedamallu C.S."/>
            <person name="Hostetler J.B."/>
            <person name="Radune D."/>
            <person name="Toms B.S."/>
            <person name="Henrissat B."/>
            <person name="Coutinho P.M."/>
            <person name="Schwarz S."/>
            <person name="Field L."/>
            <person name="Trindade-Silva A.E."/>
            <person name="Soares C.A.G."/>
            <person name="Elshahawi S."/>
            <person name="Hanora A."/>
            <person name="Schmidt E.W."/>
            <person name="Haygood M.G."/>
            <person name="Posfai J."/>
            <person name="Benner J."/>
            <person name="Madinger C."/>
            <person name="Nove J."/>
            <person name="Anton B."/>
            <person name="Chaudhary K."/>
            <person name="Foster J."/>
            <person name="Holman A."/>
            <person name="Kumar S."/>
            <person name="Lessard P.A."/>
            <person name="Luyten Y.A."/>
            <person name="Slatko B."/>
            <person name="Wood N."/>
            <person name="Wu B."/>
            <person name="Teplitski M."/>
            <person name="Mougous J.D."/>
            <person name="Ward N."/>
            <person name="Eisen J.A."/>
            <person name="Badger J.H."/>
            <person name="Distel D.L."/>
        </authorList>
    </citation>
    <scope>NUCLEOTIDE SEQUENCE [LARGE SCALE GENOMIC DNA]</scope>
    <source>
        <strain evidence="2">ATCC 39867 / T7901</strain>
    </source>
</reference>
<gene>
    <name evidence="1" type="ordered locus">TERTU_0244</name>
</gene>
<dbReference type="EMBL" id="CP001614">
    <property type="protein sequence ID" value="ACR12039.1"/>
    <property type="molecule type" value="Genomic_DNA"/>
</dbReference>
<sequence length="71" mass="8544">MNRAHQMQQLSVAYNNTSVMRQQLIREITCLERQLERLRLRDEMLDFATLQTYEEMISSRKELLDSLPWGN</sequence>
<evidence type="ECO:0000313" key="1">
    <source>
        <dbReference type="EMBL" id="ACR12039.1"/>
    </source>
</evidence>
<dbReference type="Proteomes" id="UP000009080">
    <property type="component" value="Chromosome"/>
</dbReference>
<dbReference type="AlphaFoldDB" id="C5BLM2"/>
<protein>
    <submittedName>
        <fullName evidence="1">Uncharacterized protein</fullName>
    </submittedName>
</protein>
<evidence type="ECO:0000313" key="2">
    <source>
        <dbReference type="Proteomes" id="UP000009080"/>
    </source>
</evidence>
<name>C5BLM2_TERTT</name>
<dbReference type="OrthoDB" id="6388268at2"/>
<dbReference type="KEGG" id="ttu:TERTU_0244"/>
<dbReference type="HOGENOM" id="CLU_197605_0_0_6"/>
<keyword evidence="2" id="KW-1185">Reference proteome</keyword>
<dbReference type="RefSeq" id="WP_015818151.1">
    <property type="nucleotide sequence ID" value="NC_012997.1"/>
</dbReference>
<organism evidence="1 2">
    <name type="scientific">Teredinibacter turnerae (strain ATCC 39867 / T7901)</name>
    <dbReference type="NCBI Taxonomy" id="377629"/>
    <lineage>
        <taxon>Bacteria</taxon>
        <taxon>Pseudomonadati</taxon>
        <taxon>Pseudomonadota</taxon>
        <taxon>Gammaproteobacteria</taxon>
        <taxon>Cellvibrionales</taxon>
        <taxon>Cellvibrionaceae</taxon>
        <taxon>Teredinibacter</taxon>
    </lineage>
</organism>
<dbReference type="eggNOG" id="ENOG5033ASX">
    <property type="taxonomic scope" value="Bacteria"/>
</dbReference>